<evidence type="ECO:0000313" key="2">
    <source>
        <dbReference type="Proteomes" id="UP001348369"/>
    </source>
</evidence>
<name>A0ACD4ZCS3_9ACTN</name>
<dbReference type="EMBL" id="CP109109">
    <property type="protein sequence ID" value="WSB95778.1"/>
    <property type="molecule type" value="Genomic_DNA"/>
</dbReference>
<sequence length="804" mass="86860">MQGKSMTPVTYFDDARMQPSAVAAKGLVPTSVGQEGLWFVDRLDGGSTQYSMVFAYRFRGDLVVPALERAVNQVVARHGVLRTTFVESDDGKPLQKIADELLVHVAVEDVPGGDGALRQRLAKEEDHGFDLEAGPLFRAGLLRLDRRDHVLVLAAHHAVFDGYSLDVLMDELREFYAAAVSDRVAAVKPSVTQYADFATSEREWLETAECQEQLEFWRRTLDGAKPLNLPTDRPRSADASVAGDTVRFEVAEEVTAGLDGLLTKERVTPFMFLTAVHHLVLARATGQQDIVVGTPMANRHELPLREAIGYFVNMVALRVDSAGDRSFRDLLRRVQGASLDAYENQDYPFAQLVAHLGAGRDGGRSGLFETVFTLEYGSSDPDGWPGLDVESVETREATAKFDMMVSIVSTGSGFEGEISFRTALFDRSTIESLAEDFATVLALLVADPDVELGELLSPCAAEPNGPGVQESPGRTAGPGSGRTPRNAREEVLCGLFAEVLGLEAVGIDDGFFDLGGHSLLAGRLASRVRAVLGVELAIHLLFESPTVAGLAPRLENGVTDSLAALLPLRAEGGRAPVFFLPPIGGLSWSYARFLPYIPKGHPVYGLQATDFAGDADRPKSIRELAETYLELIRGACPQGRPYSLMGWSFGGVVAQEIAVLSEASGREVHNLVLLDAVPAVRRASTESGDLSEETLEAIVESIHGSGGGASAELTESVFRELSEAAAHFLHILQDHQSREFGGRAVSFETEETRPERDEVGVGWADLVGRGVETHRLVCTHEEVMSASVVRQTGPVVAEAMKATR</sequence>
<protein>
    <submittedName>
        <fullName evidence="1">Condensation domain-containing protein</fullName>
    </submittedName>
</protein>
<evidence type="ECO:0000313" key="1">
    <source>
        <dbReference type="EMBL" id="WSB95778.1"/>
    </source>
</evidence>
<gene>
    <name evidence="1" type="ORF">OG835_01205</name>
</gene>
<organism evidence="1 2">
    <name type="scientific">Streptomyces scopuliridis</name>
    <dbReference type="NCBI Taxonomy" id="452529"/>
    <lineage>
        <taxon>Bacteria</taxon>
        <taxon>Bacillati</taxon>
        <taxon>Actinomycetota</taxon>
        <taxon>Actinomycetes</taxon>
        <taxon>Kitasatosporales</taxon>
        <taxon>Streptomycetaceae</taxon>
        <taxon>Streptomyces</taxon>
    </lineage>
</organism>
<keyword evidence="2" id="KW-1185">Reference proteome</keyword>
<reference evidence="1" key="1">
    <citation type="submission" date="2022-10" db="EMBL/GenBank/DDBJ databases">
        <title>The complete genomes of actinobacterial strains from the NBC collection.</title>
        <authorList>
            <person name="Joergensen T.S."/>
            <person name="Alvarez Arevalo M."/>
            <person name="Sterndorff E.B."/>
            <person name="Faurdal D."/>
            <person name="Vuksanovic O."/>
            <person name="Mourched A.-S."/>
            <person name="Charusanti P."/>
            <person name="Shaw S."/>
            <person name="Blin K."/>
            <person name="Weber T."/>
        </authorList>
    </citation>
    <scope>NUCLEOTIDE SEQUENCE</scope>
    <source>
        <strain evidence="1">NBC 01771</strain>
    </source>
</reference>
<dbReference type="Proteomes" id="UP001348369">
    <property type="component" value="Chromosome"/>
</dbReference>
<accession>A0ACD4ZCS3</accession>
<proteinExistence type="predicted"/>